<reference evidence="1 2" key="1">
    <citation type="submission" date="2015-01" db="EMBL/GenBank/DDBJ databases">
        <title>Evolution of Trichinella species and genotypes.</title>
        <authorList>
            <person name="Korhonen P.K."/>
            <person name="Edoardo P."/>
            <person name="Giuseppe L.R."/>
            <person name="Gasser R.B."/>
        </authorList>
    </citation>
    <scope>NUCLEOTIDE SEQUENCE [LARGE SCALE GENOMIC DNA]</scope>
    <source>
        <strain evidence="1">ISS1980</strain>
    </source>
</reference>
<accession>A0A0V1MH16</accession>
<dbReference type="Proteomes" id="UP000054843">
    <property type="component" value="Unassembled WGS sequence"/>
</dbReference>
<sequence>MVPSLPGVDQSSPRLGVWSCLDRSDQKLDGPEASSSCAREQNFPQSYNTSIDQLIQILYARKSPPHATCLHLYAVQCKILYNFSFQQQQLW</sequence>
<evidence type="ECO:0000313" key="2">
    <source>
        <dbReference type="Proteomes" id="UP000054843"/>
    </source>
</evidence>
<name>A0A0V1MH16_9BILA</name>
<gene>
    <name evidence="1" type="ORF">T10_9342</name>
</gene>
<proteinExistence type="predicted"/>
<dbReference type="EMBL" id="JYDO01000111">
    <property type="protein sequence ID" value="KRZ70622.1"/>
    <property type="molecule type" value="Genomic_DNA"/>
</dbReference>
<comment type="caution">
    <text evidence="1">The sequence shown here is derived from an EMBL/GenBank/DDBJ whole genome shotgun (WGS) entry which is preliminary data.</text>
</comment>
<organism evidence="1 2">
    <name type="scientific">Trichinella papuae</name>
    <dbReference type="NCBI Taxonomy" id="268474"/>
    <lineage>
        <taxon>Eukaryota</taxon>
        <taxon>Metazoa</taxon>
        <taxon>Ecdysozoa</taxon>
        <taxon>Nematoda</taxon>
        <taxon>Enoplea</taxon>
        <taxon>Dorylaimia</taxon>
        <taxon>Trichinellida</taxon>
        <taxon>Trichinellidae</taxon>
        <taxon>Trichinella</taxon>
    </lineage>
</organism>
<keyword evidence="2" id="KW-1185">Reference proteome</keyword>
<dbReference type="AlphaFoldDB" id="A0A0V1MH16"/>
<evidence type="ECO:0000313" key="1">
    <source>
        <dbReference type="EMBL" id="KRZ70622.1"/>
    </source>
</evidence>
<protein>
    <submittedName>
        <fullName evidence="1">Uncharacterized protein</fullName>
    </submittedName>
</protein>